<dbReference type="Proteomes" id="UP000199603">
    <property type="component" value="Unassembled WGS sequence"/>
</dbReference>
<keyword evidence="1" id="KW-0732">Signal</keyword>
<reference evidence="2 3" key="1">
    <citation type="submission" date="2016-10" db="EMBL/GenBank/DDBJ databases">
        <authorList>
            <person name="de Groot N.N."/>
        </authorList>
    </citation>
    <scope>NUCLEOTIDE SEQUENCE [LARGE SCALE GENOMIC DNA]</scope>
    <source>
        <strain evidence="2 3">DSM 16957</strain>
    </source>
</reference>
<protein>
    <recommendedName>
        <fullName evidence="4">Lipoprotein</fullName>
    </recommendedName>
</protein>
<dbReference type="EMBL" id="FNAG01000006">
    <property type="protein sequence ID" value="SDD73042.1"/>
    <property type="molecule type" value="Genomic_DNA"/>
</dbReference>
<organism evidence="2 3">
    <name type="scientific">Aquimonas voraii</name>
    <dbReference type="NCBI Taxonomy" id="265719"/>
    <lineage>
        <taxon>Bacteria</taxon>
        <taxon>Pseudomonadati</taxon>
        <taxon>Pseudomonadota</taxon>
        <taxon>Gammaproteobacteria</taxon>
        <taxon>Lysobacterales</taxon>
        <taxon>Lysobacteraceae</taxon>
        <taxon>Aquimonas</taxon>
    </lineage>
</organism>
<name>A0A1G6X4H4_9GAMM</name>
<dbReference type="STRING" id="265719.SAMN04488509_10635"/>
<feature type="chain" id="PRO_5011786773" description="Lipoprotein" evidence="1">
    <location>
        <begin position="19"/>
        <end position="242"/>
    </location>
</feature>
<evidence type="ECO:0000256" key="1">
    <source>
        <dbReference type="SAM" id="SignalP"/>
    </source>
</evidence>
<dbReference type="OrthoDB" id="5948002at2"/>
<feature type="signal peptide" evidence="1">
    <location>
        <begin position="1"/>
        <end position="18"/>
    </location>
</feature>
<evidence type="ECO:0008006" key="4">
    <source>
        <dbReference type="Google" id="ProtNLM"/>
    </source>
</evidence>
<evidence type="ECO:0000313" key="2">
    <source>
        <dbReference type="EMBL" id="SDD73042.1"/>
    </source>
</evidence>
<proteinExistence type="predicted"/>
<keyword evidence="3" id="KW-1185">Reference proteome</keyword>
<sequence length="242" mass="26333">MHPKLTISSGLALCLALAACSEPPPPPPSGPTVNSAAANEAIALFDQARAEGRGQLARAYAQDILAKYPGTEAAAKVQAAMAEIETMAAADRERTRLANLWVYHAVGEVKGTTYTAFMYEAGSTQKPREERPQLVLRRHPEWGQNVYILLPGGRIACGARCNVNLKIDEGNPVRFEASQPEGAPVPAMFIEEDRRFFEALKTARWIEIEVPIRGGKQSLRYEVGGIDLARMGPEVAARRPRG</sequence>
<dbReference type="RefSeq" id="WP_091242626.1">
    <property type="nucleotide sequence ID" value="NZ_FNAG01000006.1"/>
</dbReference>
<accession>A0A1G6X4H4</accession>
<gene>
    <name evidence="2" type="ORF">SAMN04488509_10635</name>
</gene>
<dbReference type="AlphaFoldDB" id="A0A1G6X4H4"/>
<dbReference type="PROSITE" id="PS51257">
    <property type="entry name" value="PROKAR_LIPOPROTEIN"/>
    <property type="match status" value="1"/>
</dbReference>
<evidence type="ECO:0000313" key="3">
    <source>
        <dbReference type="Proteomes" id="UP000199603"/>
    </source>
</evidence>